<dbReference type="GO" id="GO:0005576">
    <property type="term" value="C:extracellular region"/>
    <property type="evidence" value="ECO:0007669"/>
    <property type="project" value="InterPro"/>
</dbReference>
<dbReference type="Gene3D" id="3.40.50.1820">
    <property type="entry name" value="alpha/beta hydrolase"/>
    <property type="match status" value="1"/>
</dbReference>
<dbReference type="Proteomes" id="UP000553957">
    <property type="component" value="Unassembled WGS sequence"/>
</dbReference>
<evidence type="ECO:0000313" key="4">
    <source>
        <dbReference type="EMBL" id="MBB6569781.1"/>
    </source>
</evidence>
<keyword evidence="1 3" id="KW-0732">Signal</keyword>
<dbReference type="RefSeq" id="WP_171672885.1">
    <property type="nucleotide sequence ID" value="NZ_BAAAGT010000002.1"/>
</dbReference>
<dbReference type="PANTHER" id="PTHR43037:SF1">
    <property type="entry name" value="BLL1128 PROTEIN"/>
    <property type="match status" value="1"/>
</dbReference>
<feature type="signal peptide" evidence="3">
    <location>
        <begin position="1"/>
        <end position="25"/>
    </location>
</feature>
<name>A0A7Y4KYR3_9ACTN</name>
<dbReference type="Proteomes" id="UP000534306">
    <property type="component" value="Unassembled WGS sequence"/>
</dbReference>
<evidence type="ECO:0000313" key="7">
    <source>
        <dbReference type="Proteomes" id="UP000553957"/>
    </source>
</evidence>
<gene>
    <name evidence="4" type="ORF">HNR71_005418</name>
    <name evidence="5" type="ORF">HPO96_09055</name>
</gene>
<dbReference type="EMBL" id="JACHKF010000001">
    <property type="protein sequence ID" value="MBB6569781.1"/>
    <property type="molecule type" value="Genomic_DNA"/>
</dbReference>
<evidence type="ECO:0000256" key="2">
    <source>
        <dbReference type="ARBA" id="ARBA00022801"/>
    </source>
</evidence>
<evidence type="ECO:0000256" key="3">
    <source>
        <dbReference type="SAM" id="SignalP"/>
    </source>
</evidence>
<keyword evidence="2" id="KW-0378">Hydrolase</keyword>
<evidence type="ECO:0000313" key="6">
    <source>
        <dbReference type="Proteomes" id="UP000534306"/>
    </source>
</evidence>
<reference evidence="5 6" key="1">
    <citation type="submission" date="2020-05" db="EMBL/GenBank/DDBJ databases">
        <title>Genome sequence of Kribbella sandramycini ATCC 39419.</title>
        <authorList>
            <person name="Maclea K.S."/>
            <person name="Fair J.L."/>
        </authorList>
    </citation>
    <scope>NUCLEOTIDE SEQUENCE [LARGE SCALE GENOMIC DNA]</scope>
    <source>
        <strain evidence="5 6">ATCC 39419</strain>
    </source>
</reference>
<sequence length="335" mass="35656">MNRRMLTAALVSVALTIAAPVGASAAPVAEPAAAGTDHTKLYNGPEGTMWYQVHVPPQQAAGRPLPVVVSVHGCTMSGYGLNNMRDLTNFNQVADEKGFIVVYPTQDVFRDVTGCWGGLKPEHQRRGQGEPALFAAVTKKVVADYNADAKRVHINGASSGAGSAVIMGVAYPDLYASVTSVAGAEYGANEINLNDLDDVRPIDTAKRAWGHMGRRARPVPTLVVQGDQDTTVRPFLADRLVTHWAAIDDLAIDDALDGDVDDVADSNVTVTTPGLKTYTHRKYVPSSGGAPLIEYVVVQGLAHKWPGPGRGGLVDNEGPDLARIIWDFNATRTLP</sequence>
<dbReference type="Pfam" id="PF10503">
    <property type="entry name" value="Esterase_PHB"/>
    <property type="match status" value="1"/>
</dbReference>
<comment type="caution">
    <text evidence="5">The sequence shown here is derived from an EMBL/GenBank/DDBJ whole genome shotgun (WGS) entry which is preliminary data.</text>
</comment>
<dbReference type="NCBIfam" id="TIGR01840">
    <property type="entry name" value="esterase_phb"/>
    <property type="match status" value="1"/>
</dbReference>
<dbReference type="InterPro" id="IPR029058">
    <property type="entry name" value="AB_hydrolase_fold"/>
</dbReference>
<organism evidence="5 6">
    <name type="scientific">Kribbella sandramycini</name>
    <dbReference type="NCBI Taxonomy" id="60450"/>
    <lineage>
        <taxon>Bacteria</taxon>
        <taxon>Bacillati</taxon>
        <taxon>Actinomycetota</taxon>
        <taxon>Actinomycetes</taxon>
        <taxon>Propionibacteriales</taxon>
        <taxon>Kribbellaceae</taxon>
        <taxon>Kribbella</taxon>
    </lineage>
</organism>
<proteinExistence type="predicted"/>
<reference evidence="4 7" key="2">
    <citation type="submission" date="2020-08" db="EMBL/GenBank/DDBJ databases">
        <title>Sequencing the genomes of 1000 actinobacteria strains.</title>
        <authorList>
            <person name="Klenk H.-P."/>
        </authorList>
    </citation>
    <scope>NUCLEOTIDE SEQUENCE [LARGE SCALE GENOMIC DNA]</scope>
    <source>
        <strain evidence="4 7">DSM 15626</strain>
    </source>
</reference>
<feature type="chain" id="PRO_5036406700" evidence="3">
    <location>
        <begin position="26"/>
        <end position="335"/>
    </location>
</feature>
<accession>A0A7Y4KYR3</accession>
<keyword evidence="6" id="KW-1185">Reference proteome</keyword>
<dbReference type="SUPFAM" id="SSF53474">
    <property type="entry name" value="alpha/beta-Hydrolases"/>
    <property type="match status" value="1"/>
</dbReference>
<dbReference type="InterPro" id="IPR010126">
    <property type="entry name" value="Esterase_phb"/>
</dbReference>
<protein>
    <submittedName>
        <fullName evidence="5">PHB depolymerase family esterase</fullName>
    </submittedName>
    <submittedName>
        <fullName evidence="4">Poly(Hydroxyalkanoate) depolymerase family esterase</fullName>
    </submittedName>
</protein>
<dbReference type="PANTHER" id="PTHR43037">
    <property type="entry name" value="UNNAMED PRODUCT-RELATED"/>
    <property type="match status" value="1"/>
</dbReference>
<dbReference type="InterPro" id="IPR050955">
    <property type="entry name" value="Plant_Biomass_Hydrol_Est"/>
</dbReference>
<evidence type="ECO:0000313" key="5">
    <source>
        <dbReference type="EMBL" id="NOL40392.1"/>
    </source>
</evidence>
<evidence type="ECO:0000256" key="1">
    <source>
        <dbReference type="ARBA" id="ARBA00022729"/>
    </source>
</evidence>
<dbReference type="GO" id="GO:0016787">
    <property type="term" value="F:hydrolase activity"/>
    <property type="evidence" value="ECO:0007669"/>
    <property type="project" value="UniProtKB-KW"/>
</dbReference>
<dbReference type="AlphaFoldDB" id="A0A7Y4KYR3"/>
<dbReference type="EMBL" id="JABJRC010000002">
    <property type="protein sequence ID" value="NOL40392.1"/>
    <property type="molecule type" value="Genomic_DNA"/>
</dbReference>